<dbReference type="HOGENOM" id="CLU_1209984_0_0_1"/>
<dbReference type="AlphaFoldDB" id="A0A067P980"/>
<keyword evidence="4" id="KW-1185">Reference proteome</keyword>
<proteinExistence type="predicted"/>
<feature type="region of interest" description="Disordered" evidence="1">
    <location>
        <begin position="174"/>
        <end position="196"/>
    </location>
</feature>
<dbReference type="InParanoid" id="A0A067P980"/>
<evidence type="ECO:0000313" key="3">
    <source>
        <dbReference type="EMBL" id="KDQ51339.1"/>
    </source>
</evidence>
<name>A0A067P980_9AGAM</name>
<keyword evidence="2" id="KW-1133">Transmembrane helix</keyword>
<dbReference type="Proteomes" id="UP000027265">
    <property type="component" value="Unassembled WGS sequence"/>
</dbReference>
<gene>
    <name evidence="3" type="ORF">JAAARDRAFT_532145</name>
</gene>
<keyword evidence="2" id="KW-0812">Transmembrane</keyword>
<reference evidence="4" key="1">
    <citation type="journal article" date="2014" name="Proc. Natl. Acad. Sci. U.S.A.">
        <title>Extensive sampling of basidiomycete genomes demonstrates inadequacy of the white-rot/brown-rot paradigm for wood decay fungi.</title>
        <authorList>
            <person name="Riley R."/>
            <person name="Salamov A.A."/>
            <person name="Brown D.W."/>
            <person name="Nagy L.G."/>
            <person name="Floudas D."/>
            <person name="Held B.W."/>
            <person name="Levasseur A."/>
            <person name="Lombard V."/>
            <person name="Morin E."/>
            <person name="Otillar R."/>
            <person name="Lindquist E.A."/>
            <person name="Sun H."/>
            <person name="LaButti K.M."/>
            <person name="Schmutz J."/>
            <person name="Jabbour D."/>
            <person name="Luo H."/>
            <person name="Baker S.E."/>
            <person name="Pisabarro A.G."/>
            <person name="Walton J.D."/>
            <person name="Blanchette R.A."/>
            <person name="Henrissat B."/>
            <person name="Martin F."/>
            <person name="Cullen D."/>
            <person name="Hibbett D.S."/>
            <person name="Grigoriev I.V."/>
        </authorList>
    </citation>
    <scope>NUCLEOTIDE SEQUENCE [LARGE SCALE GENOMIC DNA]</scope>
    <source>
        <strain evidence="4">MUCL 33604</strain>
    </source>
</reference>
<evidence type="ECO:0000313" key="4">
    <source>
        <dbReference type="Proteomes" id="UP000027265"/>
    </source>
</evidence>
<feature type="transmembrane region" description="Helical" evidence="2">
    <location>
        <begin position="206"/>
        <end position="224"/>
    </location>
</feature>
<protein>
    <submittedName>
        <fullName evidence="3">Uncharacterized protein</fullName>
    </submittedName>
</protein>
<evidence type="ECO:0000256" key="1">
    <source>
        <dbReference type="SAM" id="MobiDB-lite"/>
    </source>
</evidence>
<dbReference type="EMBL" id="KL197749">
    <property type="protein sequence ID" value="KDQ51339.1"/>
    <property type="molecule type" value="Genomic_DNA"/>
</dbReference>
<keyword evidence="2" id="KW-0472">Membrane</keyword>
<dbReference type="OrthoDB" id="2881178at2759"/>
<evidence type="ECO:0000256" key="2">
    <source>
        <dbReference type="SAM" id="Phobius"/>
    </source>
</evidence>
<organism evidence="3 4">
    <name type="scientific">Jaapia argillacea MUCL 33604</name>
    <dbReference type="NCBI Taxonomy" id="933084"/>
    <lineage>
        <taxon>Eukaryota</taxon>
        <taxon>Fungi</taxon>
        <taxon>Dikarya</taxon>
        <taxon>Basidiomycota</taxon>
        <taxon>Agaricomycotina</taxon>
        <taxon>Agaricomycetes</taxon>
        <taxon>Agaricomycetidae</taxon>
        <taxon>Jaapiales</taxon>
        <taxon>Jaapiaceae</taxon>
        <taxon>Jaapia</taxon>
    </lineage>
</organism>
<accession>A0A067P980</accession>
<feature type="compositionally biased region" description="Low complexity" evidence="1">
    <location>
        <begin position="174"/>
        <end position="189"/>
    </location>
</feature>
<sequence>MTTPDPYGFRQSCGSWTDTQLMTDTFSNLGNTTFTFRCCGGLGCKDQTGPVFQSCSDVTYSAGNFPYPTFCIGGLNQQHACAATNCQKIDWSGATSPGCAQSIVDFMNVQPPGAADACCDSTGCIPGNDYACTSSRSLQMCVSDGYSVECIDPRANTICSGNFTNPVAINGGSSTAPPAAAQTTTSSSSSGGGGGGGLSASDKATIAGSILGGVASIVAIVTGIRKCSK</sequence>